<feature type="domain" description="BTB" evidence="13">
    <location>
        <begin position="91"/>
        <end position="161"/>
    </location>
</feature>
<dbReference type="PROSITE" id="PS51490">
    <property type="entry name" value="KHA"/>
    <property type="match status" value="1"/>
</dbReference>
<keyword evidence="10" id="KW-0873">Pyrrolidone carboxylic acid</keyword>
<comment type="pathway">
    <text evidence="2">Protein modification; protein ubiquitination.</text>
</comment>
<sequence>MAELRSEGPLHVLPDSVVAVYGALSDLLSVASNKLGIKASSLYNGKGGLIDDIALIRDDDVLYVSEGDPFIDPQHEAKVRSDPHGAHTDWLTLNIGGRLFTTTRSTLVSKEPESMLAHMFREKDVWGNKQDEQGAYLIDRSPEYFEPILNYLRHGQLIINEGMNIRGVLEEARFFGIEQLAEQLEVAIKNSQPPEDHSPISRKEFVRFLLATPTKSELRCQGLNFSGADLSRLDLRYINFKMANLSRCNLTHANLCCSNLERADLSGANLDGANLQGVKMLCSNAEGASLKGCNFEDPSGLKANLEGANLKGVDMEGSQMTGINLRVATLKNAKLKNCNLRGATLAGTDLEGKNLTAGVEFLNSSAGHKMAVTTLALWLLLVAMLVPQRCCQHWSYGLSPGGKRQVDSLSETLGNIVEGLPHVDTTCRVIGCTEESPYARMYRLKGFLGSGPDRGNGHRTYEK</sequence>
<evidence type="ECO:0000259" key="13">
    <source>
        <dbReference type="PROSITE" id="PS50097"/>
    </source>
</evidence>
<evidence type="ECO:0000256" key="7">
    <source>
        <dbReference type="ARBA" id="ARBA00022737"/>
    </source>
</evidence>
<dbReference type="PROSITE" id="PS00473">
    <property type="entry name" value="GNRH"/>
    <property type="match status" value="1"/>
</dbReference>
<evidence type="ECO:0000313" key="16">
    <source>
        <dbReference type="Proteomes" id="UP000438429"/>
    </source>
</evidence>
<evidence type="ECO:0000256" key="2">
    <source>
        <dbReference type="ARBA" id="ARBA00004906"/>
    </source>
</evidence>
<evidence type="ECO:0000256" key="1">
    <source>
        <dbReference type="ARBA" id="ARBA00004613"/>
    </source>
</evidence>
<evidence type="ECO:0000256" key="11">
    <source>
        <dbReference type="ARBA" id="ARBA00053523"/>
    </source>
</evidence>
<evidence type="ECO:0000256" key="10">
    <source>
        <dbReference type="ARBA" id="ARBA00023283"/>
    </source>
</evidence>
<dbReference type="SMART" id="SM00225">
    <property type="entry name" value="BTB"/>
    <property type="match status" value="1"/>
</dbReference>
<dbReference type="InterPro" id="IPR051082">
    <property type="entry name" value="Pentapeptide-BTB/POZ_domain"/>
</dbReference>
<dbReference type="Gene3D" id="3.30.710.10">
    <property type="entry name" value="Potassium Channel Kv1.1, Chain A"/>
    <property type="match status" value="1"/>
</dbReference>
<dbReference type="Pfam" id="PF02214">
    <property type="entry name" value="BTB_2"/>
    <property type="match status" value="1"/>
</dbReference>
<keyword evidence="5" id="KW-0597">Phosphoprotein</keyword>
<evidence type="ECO:0000256" key="5">
    <source>
        <dbReference type="ARBA" id="ARBA00022553"/>
    </source>
</evidence>
<dbReference type="SUPFAM" id="SSF141571">
    <property type="entry name" value="Pentapeptide repeat-like"/>
    <property type="match status" value="1"/>
</dbReference>
<evidence type="ECO:0000256" key="9">
    <source>
        <dbReference type="ARBA" id="ARBA00022815"/>
    </source>
</evidence>
<comment type="function">
    <text evidence="11">Substrate-specific adapter of a BCR (BTB-CUL3-RBX1) E3 ubiquitin-protein ligase complex, which mediates the ubiquitination of target proteins, leading to their degradation by the proteasome.</text>
</comment>
<dbReference type="InterPro" id="IPR002012">
    <property type="entry name" value="GnRH"/>
</dbReference>
<dbReference type="CDD" id="cd17073">
    <property type="entry name" value="KHA"/>
    <property type="match status" value="1"/>
</dbReference>
<proteinExistence type="inferred from homology"/>
<dbReference type="AlphaFoldDB" id="A0A6A4SMW9"/>
<evidence type="ECO:0000256" key="12">
    <source>
        <dbReference type="ARBA" id="ARBA00073142"/>
    </source>
</evidence>
<accession>A0A6A4SMW9</accession>
<evidence type="ECO:0000256" key="4">
    <source>
        <dbReference type="ARBA" id="ARBA00022525"/>
    </source>
</evidence>
<keyword evidence="4" id="KW-0964">Secreted</keyword>
<dbReference type="FunFam" id="2.160.20.80:FF:000002">
    <property type="entry name" value="Potassium channel tetramerization domain-containing 9a"/>
    <property type="match status" value="1"/>
</dbReference>
<comment type="caution">
    <text evidence="15">The sequence shown here is derived from an EMBL/GenBank/DDBJ whole genome shotgun (WGS) entry which is preliminary data.</text>
</comment>
<gene>
    <name evidence="15" type="ORF">F2P81_013604</name>
</gene>
<dbReference type="SUPFAM" id="SSF54695">
    <property type="entry name" value="POZ domain"/>
    <property type="match status" value="1"/>
</dbReference>
<keyword evidence="6" id="KW-0372">Hormone</keyword>
<evidence type="ECO:0000256" key="3">
    <source>
        <dbReference type="ARBA" id="ARBA00010968"/>
    </source>
</evidence>
<dbReference type="InterPro" id="IPR021789">
    <property type="entry name" value="KHA_dom"/>
</dbReference>
<dbReference type="Gene3D" id="2.160.20.80">
    <property type="entry name" value="E3 ubiquitin-protein ligase SopA"/>
    <property type="match status" value="1"/>
</dbReference>
<organism evidence="15 16">
    <name type="scientific">Scophthalmus maximus</name>
    <name type="common">Turbot</name>
    <name type="synonym">Psetta maxima</name>
    <dbReference type="NCBI Taxonomy" id="52904"/>
    <lineage>
        <taxon>Eukaryota</taxon>
        <taxon>Metazoa</taxon>
        <taxon>Chordata</taxon>
        <taxon>Craniata</taxon>
        <taxon>Vertebrata</taxon>
        <taxon>Euteleostomi</taxon>
        <taxon>Actinopterygii</taxon>
        <taxon>Neopterygii</taxon>
        <taxon>Teleostei</taxon>
        <taxon>Neoteleostei</taxon>
        <taxon>Acanthomorphata</taxon>
        <taxon>Carangaria</taxon>
        <taxon>Pleuronectiformes</taxon>
        <taxon>Pleuronectoidei</taxon>
        <taxon>Scophthalmidae</taxon>
        <taxon>Scophthalmus</taxon>
    </lineage>
</organism>
<keyword evidence="8" id="KW-0833">Ubl conjugation pathway</keyword>
<keyword evidence="9" id="KW-0027">Amidation</keyword>
<dbReference type="PANTHER" id="PTHR14136:SF17">
    <property type="entry name" value="BTB_POZ DOMAIN-CONTAINING PROTEIN KCTD9"/>
    <property type="match status" value="1"/>
</dbReference>
<evidence type="ECO:0000256" key="8">
    <source>
        <dbReference type="ARBA" id="ARBA00022786"/>
    </source>
</evidence>
<comment type="subcellular location">
    <subcellularLocation>
        <location evidence="1">Secreted</location>
    </subcellularLocation>
</comment>
<dbReference type="InterPro" id="IPR001646">
    <property type="entry name" value="5peptide_repeat"/>
</dbReference>
<feature type="domain" description="KHA" evidence="14">
    <location>
        <begin position="1"/>
        <end position="82"/>
    </location>
</feature>
<dbReference type="InterPro" id="IPR011333">
    <property type="entry name" value="SKP1/BTB/POZ_sf"/>
</dbReference>
<dbReference type="GO" id="GO:0005576">
    <property type="term" value="C:extracellular region"/>
    <property type="evidence" value="ECO:0007669"/>
    <property type="project" value="UniProtKB-SubCell"/>
</dbReference>
<keyword evidence="7" id="KW-0677">Repeat</keyword>
<evidence type="ECO:0000259" key="14">
    <source>
        <dbReference type="PROSITE" id="PS51490"/>
    </source>
</evidence>
<dbReference type="PROSITE" id="PS50097">
    <property type="entry name" value="BTB"/>
    <property type="match status" value="1"/>
</dbReference>
<dbReference type="EMBL" id="VEVO01000012">
    <property type="protein sequence ID" value="KAF0033538.1"/>
    <property type="molecule type" value="Genomic_DNA"/>
</dbReference>
<dbReference type="GO" id="GO:0051260">
    <property type="term" value="P:protein homooligomerization"/>
    <property type="evidence" value="ECO:0007669"/>
    <property type="project" value="InterPro"/>
</dbReference>
<dbReference type="Proteomes" id="UP000438429">
    <property type="component" value="Unassembled WGS sequence"/>
</dbReference>
<reference evidence="15 16" key="1">
    <citation type="submission" date="2019-06" db="EMBL/GenBank/DDBJ databases">
        <title>Draft genomes of female and male turbot (Scophthalmus maximus).</title>
        <authorList>
            <person name="Xu H."/>
            <person name="Xu X.-W."/>
            <person name="Shao C."/>
            <person name="Chen S."/>
        </authorList>
    </citation>
    <scope>NUCLEOTIDE SEQUENCE [LARGE SCALE GENOMIC DNA]</scope>
    <source>
        <strain evidence="15">Ysfricsl-2016a</strain>
        <tissue evidence="15">Blood</tissue>
    </source>
</reference>
<protein>
    <recommendedName>
        <fullName evidence="12">BTB/POZ domain-containing protein KCTD9</fullName>
    </recommendedName>
</protein>
<dbReference type="CDD" id="cd18368">
    <property type="entry name" value="BTB_POZ_KCTD9"/>
    <property type="match status" value="1"/>
</dbReference>
<dbReference type="FunFam" id="3.30.710.10:FF:000044">
    <property type="entry name" value="BTB/POZ domain-containing protein KCTD9 isoform X1"/>
    <property type="match status" value="1"/>
</dbReference>
<dbReference type="InterPro" id="IPR003131">
    <property type="entry name" value="T1-type_BTB"/>
</dbReference>
<dbReference type="InterPro" id="IPR000210">
    <property type="entry name" value="BTB/POZ_dom"/>
</dbReference>
<dbReference type="Pfam" id="PF11834">
    <property type="entry name" value="KHA"/>
    <property type="match status" value="1"/>
</dbReference>
<evidence type="ECO:0000256" key="6">
    <source>
        <dbReference type="ARBA" id="ARBA00022702"/>
    </source>
</evidence>
<dbReference type="Pfam" id="PF00805">
    <property type="entry name" value="Pentapeptide"/>
    <property type="match status" value="2"/>
</dbReference>
<dbReference type="GO" id="GO:0005179">
    <property type="term" value="F:hormone activity"/>
    <property type="evidence" value="ECO:0007669"/>
    <property type="project" value="UniProtKB-KW"/>
</dbReference>
<name>A0A6A4SMW9_SCOMX</name>
<comment type="similarity">
    <text evidence="3">Belongs to the GnRH family.</text>
</comment>
<evidence type="ECO:0000313" key="15">
    <source>
        <dbReference type="EMBL" id="KAF0033538.1"/>
    </source>
</evidence>
<dbReference type="PANTHER" id="PTHR14136">
    <property type="entry name" value="BTB_POZ DOMAIN-CONTAINING PROTEIN KCTD9"/>
    <property type="match status" value="1"/>
</dbReference>